<dbReference type="OrthoDB" id="6305173at2"/>
<dbReference type="SUPFAM" id="SSF51294">
    <property type="entry name" value="Hedgehog/intein (Hint) domain"/>
    <property type="match status" value="1"/>
</dbReference>
<reference evidence="3" key="1">
    <citation type="submission" date="2016-07" db="EMBL/GenBank/DDBJ databases">
        <title>Phaeobacter portensis sp. nov., a tropodithietic acid producing bacterium isolated from a German harbor.</title>
        <authorList>
            <person name="Freese H.M."/>
            <person name="Bunk B."/>
            <person name="Breider S."/>
            <person name="Brinkhoff T."/>
        </authorList>
    </citation>
    <scope>NUCLEOTIDE SEQUENCE [LARGE SCALE GENOMIC DNA]</scope>
    <source>
        <strain evidence="3">P97</strain>
    </source>
</reference>
<accession>A0A1L3I6Y8</accession>
<protein>
    <submittedName>
        <fullName evidence="2">Hint domain protein</fullName>
    </submittedName>
</protein>
<dbReference type="Proteomes" id="UP000183859">
    <property type="component" value="Chromosome"/>
</dbReference>
<gene>
    <name evidence="2" type="ORF">PhaeoP97_02398</name>
</gene>
<keyword evidence="3" id="KW-1185">Reference proteome</keyword>
<organism evidence="2 3">
    <name type="scientific">Phaeobacter porticola</name>
    <dbReference type="NCBI Taxonomy" id="1844006"/>
    <lineage>
        <taxon>Bacteria</taxon>
        <taxon>Pseudomonadati</taxon>
        <taxon>Pseudomonadota</taxon>
        <taxon>Alphaproteobacteria</taxon>
        <taxon>Rhodobacterales</taxon>
        <taxon>Roseobacteraceae</taxon>
        <taxon>Phaeobacter</taxon>
    </lineage>
</organism>
<evidence type="ECO:0000313" key="2">
    <source>
        <dbReference type="EMBL" id="APG47792.1"/>
    </source>
</evidence>
<evidence type="ECO:0000259" key="1">
    <source>
        <dbReference type="Pfam" id="PF13403"/>
    </source>
</evidence>
<dbReference type="InterPro" id="IPR028992">
    <property type="entry name" value="Hedgehog/Intein_dom"/>
</dbReference>
<feature type="domain" description="Hedgehog/Intein (Hint)" evidence="1">
    <location>
        <begin position="165"/>
        <end position="311"/>
    </location>
</feature>
<dbReference type="InterPro" id="IPR036844">
    <property type="entry name" value="Hint_dom_sf"/>
</dbReference>
<name>A0A1L3I6Y8_9RHOB</name>
<dbReference type="Gene3D" id="2.170.16.10">
    <property type="entry name" value="Hedgehog/Intein (Hint) domain"/>
    <property type="match status" value="1"/>
</dbReference>
<dbReference type="RefSeq" id="WP_072505222.1">
    <property type="nucleotide sequence ID" value="NZ_CP016364.1"/>
</dbReference>
<sequence length="361" mass="39381">MQTGFRGTYVISWGQTEVDGLPGALVAALATGASWRWSGAPLRVDGPGNLLQLDQSDGERDLRRSAARSVRRLVGLAVDPGAQDTNGPAMRTEHGGVETVLRDRHFVVTDGLRNYTVTLIEVGAGQRPLLMFVDCRPPSDTDLWVVDVRLGGCDRGGMTSNSGVICFTPGTMLRTPAGGVPVEQLQEGDWIQTRDSGAQQIQWIGARRMTGARLFVTPELRPVRIRGGALGMQRPDADLLVSPSHRMLLKGAHVQNLFNTSEVLVAARDLINGRGIAVDTQLREVTYIHLLLSHHQVLWANGVETESFHPAQAALSALRCEDRTRLLQVLPDLEVDPMRYGDFARRNLSQPEAAILRHAAA</sequence>
<dbReference type="Pfam" id="PF13403">
    <property type="entry name" value="Hint_2"/>
    <property type="match status" value="1"/>
</dbReference>
<dbReference type="STRING" id="1844006.PhaeoP97_02398"/>
<evidence type="ECO:0000313" key="3">
    <source>
        <dbReference type="Proteomes" id="UP000183859"/>
    </source>
</evidence>
<proteinExistence type="predicted"/>
<dbReference type="KEGG" id="php:PhaeoP97_02398"/>
<dbReference type="AlphaFoldDB" id="A0A1L3I6Y8"/>
<dbReference type="EMBL" id="CP016364">
    <property type="protein sequence ID" value="APG47792.1"/>
    <property type="molecule type" value="Genomic_DNA"/>
</dbReference>